<feature type="region of interest" description="Disordered" evidence="6">
    <location>
        <begin position="39"/>
        <end position="97"/>
    </location>
</feature>
<protein>
    <recommendedName>
        <fullName evidence="10">Cora-domain-containing protein</fullName>
    </recommendedName>
</protein>
<dbReference type="SUPFAM" id="SSF144083">
    <property type="entry name" value="Magnesium transport protein CorA, transmembrane region"/>
    <property type="match status" value="1"/>
</dbReference>
<feature type="region of interest" description="Disordered" evidence="6">
    <location>
        <begin position="601"/>
        <end position="660"/>
    </location>
</feature>
<comment type="subcellular location">
    <subcellularLocation>
        <location evidence="1">Cell membrane</location>
        <topology evidence="1">Multi-pass membrane protein</topology>
    </subcellularLocation>
</comment>
<sequence>MDNTAKVEGLLKQLDAQRDAYLETFSKVHELLAQNLATTAQTKFESEGSPESPRSPRPSAFRITTGSTAEDRKQSEVPSTLQTSSASRATGEESDQEHDECYYVQLREHLQNYKWDFGCKRILETVVDNPVRLQQEWLFPNTPGPADDRSHYSGYQIFDVGTDGAPLPVDVTQVESVTSKATAIWHAIKDINQPSKERKAVGRITTLRELSPILFGAVHLTMYRSFDVDELFRHLVDSESSSSHVHRAFSNDSRQQSSFVFSLEYFTILGDECKPMKWQLADRQEQRARHHIPITRCSSVIALSLSGKPIRKVRNPGRRVKNSSSYGHAYDPWAPWQVLNLQCYPDWKSSTDVHESSRNYVNGPEAFMVTLLGEYRDAQRRFDDIYRRITKLITPSLNFMFDASLRDALLFEDRDFTFSRRYFWAFQTLGIINDSIKSMIDAYDDAFPASVWDGTHKTLWPLLEPDAPRSAFYRRKMASLKQQFEAEIANLRALIDENNARRAEVRSLRDQLFSGTSVLESRKSVEQTEITVQQGHNIKLLTLVSIFFLPLTFVTSVFGMTNMPEGAHFWLFGVVTATVCVPFFVLIGSLNTTRGMKFWREKSGKRRDGLNDQGTKGGEDGNDGQGEPVTRSRSAQEGITMRLMKWGTGKSELPQKMPRR</sequence>
<evidence type="ECO:0000256" key="4">
    <source>
        <dbReference type="ARBA" id="ARBA00023136"/>
    </source>
</evidence>
<dbReference type="GO" id="GO:0005886">
    <property type="term" value="C:plasma membrane"/>
    <property type="evidence" value="ECO:0007669"/>
    <property type="project" value="UniProtKB-SubCell"/>
</dbReference>
<evidence type="ECO:0000256" key="7">
    <source>
        <dbReference type="SAM" id="Phobius"/>
    </source>
</evidence>
<reference evidence="8" key="1">
    <citation type="journal article" date="2020" name="Stud. Mycol.">
        <title>101 Dothideomycetes genomes: a test case for predicting lifestyles and emergence of pathogens.</title>
        <authorList>
            <person name="Haridas S."/>
            <person name="Albert R."/>
            <person name="Binder M."/>
            <person name="Bloem J."/>
            <person name="Labutti K."/>
            <person name="Salamov A."/>
            <person name="Andreopoulos B."/>
            <person name="Baker S."/>
            <person name="Barry K."/>
            <person name="Bills G."/>
            <person name="Bluhm B."/>
            <person name="Cannon C."/>
            <person name="Castanera R."/>
            <person name="Culley D."/>
            <person name="Daum C."/>
            <person name="Ezra D."/>
            <person name="Gonzalez J."/>
            <person name="Henrissat B."/>
            <person name="Kuo A."/>
            <person name="Liang C."/>
            <person name="Lipzen A."/>
            <person name="Lutzoni F."/>
            <person name="Magnuson J."/>
            <person name="Mondo S."/>
            <person name="Nolan M."/>
            <person name="Ohm R."/>
            <person name="Pangilinan J."/>
            <person name="Park H.-J."/>
            <person name="Ramirez L."/>
            <person name="Alfaro M."/>
            <person name="Sun H."/>
            <person name="Tritt A."/>
            <person name="Yoshinaga Y."/>
            <person name="Zwiers L.-H."/>
            <person name="Turgeon B."/>
            <person name="Goodwin S."/>
            <person name="Spatafora J."/>
            <person name="Crous P."/>
            <person name="Grigoriev I."/>
        </authorList>
    </citation>
    <scope>NUCLEOTIDE SEQUENCE</scope>
    <source>
        <strain evidence="8">Tuck. ex Michener</strain>
    </source>
</reference>
<feature type="coiled-coil region" evidence="5">
    <location>
        <begin position="477"/>
        <end position="511"/>
    </location>
</feature>
<dbReference type="Pfam" id="PF01544">
    <property type="entry name" value="CorA"/>
    <property type="match status" value="1"/>
</dbReference>
<dbReference type="GO" id="GO:0015095">
    <property type="term" value="F:magnesium ion transmembrane transporter activity"/>
    <property type="evidence" value="ECO:0007669"/>
    <property type="project" value="TreeGrafter"/>
</dbReference>
<evidence type="ECO:0000256" key="2">
    <source>
        <dbReference type="ARBA" id="ARBA00022692"/>
    </source>
</evidence>
<dbReference type="Proteomes" id="UP000800092">
    <property type="component" value="Unassembled WGS sequence"/>
</dbReference>
<dbReference type="GO" id="GO:0015087">
    <property type="term" value="F:cobalt ion transmembrane transporter activity"/>
    <property type="evidence" value="ECO:0007669"/>
    <property type="project" value="TreeGrafter"/>
</dbReference>
<keyword evidence="4 7" id="KW-0472">Membrane</keyword>
<dbReference type="PANTHER" id="PTHR46494">
    <property type="entry name" value="CORA FAMILY METAL ION TRANSPORTER (EUROFUNG)"/>
    <property type="match status" value="1"/>
</dbReference>
<dbReference type="GO" id="GO:0000287">
    <property type="term" value="F:magnesium ion binding"/>
    <property type="evidence" value="ECO:0007669"/>
    <property type="project" value="TreeGrafter"/>
</dbReference>
<keyword evidence="5" id="KW-0175">Coiled coil</keyword>
<dbReference type="PANTHER" id="PTHR46494:SF1">
    <property type="entry name" value="CORA FAMILY METAL ION TRANSPORTER (EUROFUNG)"/>
    <property type="match status" value="1"/>
</dbReference>
<gene>
    <name evidence="8" type="ORF">EV356DRAFT_562214</name>
</gene>
<organism evidence="8 9">
    <name type="scientific">Viridothelium virens</name>
    <name type="common">Speckled blister lichen</name>
    <name type="synonym">Trypethelium virens</name>
    <dbReference type="NCBI Taxonomy" id="1048519"/>
    <lineage>
        <taxon>Eukaryota</taxon>
        <taxon>Fungi</taxon>
        <taxon>Dikarya</taxon>
        <taxon>Ascomycota</taxon>
        <taxon>Pezizomycotina</taxon>
        <taxon>Dothideomycetes</taxon>
        <taxon>Dothideomycetes incertae sedis</taxon>
        <taxon>Trypetheliales</taxon>
        <taxon>Trypetheliaceae</taxon>
        <taxon>Viridothelium</taxon>
    </lineage>
</organism>
<keyword evidence="9" id="KW-1185">Reference proteome</keyword>
<feature type="compositionally biased region" description="Polar residues" evidence="6">
    <location>
        <begin position="76"/>
        <end position="88"/>
    </location>
</feature>
<keyword evidence="2 7" id="KW-0812">Transmembrane</keyword>
<evidence type="ECO:0000256" key="6">
    <source>
        <dbReference type="SAM" id="MobiDB-lite"/>
    </source>
</evidence>
<dbReference type="OrthoDB" id="426293at2759"/>
<dbReference type="InterPro" id="IPR002523">
    <property type="entry name" value="MgTranspt_CorA/ZnTranspt_ZntB"/>
</dbReference>
<keyword evidence="3 7" id="KW-1133">Transmembrane helix</keyword>
<evidence type="ECO:0008006" key="10">
    <source>
        <dbReference type="Google" id="ProtNLM"/>
    </source>
</evidence>
<feature type="transmembrane region" description="Helical" evidence="7">
    <location>
        <begin position="567"/>
        <end position="590"/>
    </location>
</feature>
<dbReference type="EMBL" id="ML991872">
    <property type="protein sequence ID" value="KAF2229179.1"/>
    <property type="molecule type" value="Genomic_DNA"/>
</dbReference>
<dbReference type="GO" id="GO:0050897">
    <property type="term" value="F:cobalt ion binding"/>
    <property type="evidence" value="ECO:0007669"/>
    <property type="project" value="TreeGrafter"/>
</dbReference>
<evidence type="ECO:0000313" key="9">
    <source>
        <dbReference type="Proteomes" id="UP000800092"/>
    </source>
</evidence>
<dbReference type="InterPro" id="IPR045863">
    <property type="entry name" value="CorA_TM1_TM2"/>
</dbReference>
<feature type="transmembrane region" description="Helical" evidence="7">
    <location>
        <begin position="540"/>
        <end position="561"/>
    </location>
</feature>
<name>A0A6A6GU77_VIRVR</name>
<evidence type="ECO:0000313" key="8">
    <source>
        <dbReference type="EMBL" id="KAF2229179.1"/>
    </source>
</evidence>
<evidence type="ECO:0000256" key="5">
    <source>
        <dbReference type="SAM" id="Coils"/>
    </source>
</evidence>
<evidence type="ECO:0000256" key="1">
    <source>
        <dbReference type="ARBA" id="ARBA00004651"/>
    </source>
</evidence>
<dbReference type="Gene3D" id="1.20.58.340">
    <property type="entry name" value="Magnesium transport protein CorA, transmembrane region"/>
    <property type="match status" value="1"/>
</dbReference>
<accession>A0A6A6GU77</accession>
<feature type="compositionally biased region" description="Basic and acidic residues" evidence="6">
    <location>
        <begin position="601"/>
        <end position="610"/>
    </location>
</feature>
<dbReference type="AlphaFoldDB" id="A0A6A6GU77"/>
<proteinExistence type="predicted"/>
<evidence type="ECO:0000256" key="3">
    <source>
        <dbReference type="ARBA" id="ARBA00022989"/>
    </source>
</evidence>